<feature type="region of interest" description="Disordered" evidence="1">
    <location>
        <begin position="32"/>
        <end position="89"/>
    </location>
</feature>
<evidence type="ECO:0000313" key="2">
    <source>
        <dbReference type="EMBL" id="KAG8181882.1"/>
    </source>
</evidence>
<dbReference type="AlphaFoldDB" id="A0AAV6UBZ3"/>
<gene>
    <name evidence="2" type="ORF">JTE90_026042</name>
</gene>
<sequence>MNGYYYILERVKKKLPNTRPKPRLQSFPIPRRVVGGYSRKPPPKIPSSFGAFEEPQNSSSHLERSSRGQTVPLCPAKKGPNFRGTGPIR</sequence>
<organism evidence="2 3">
    <name type="scientific">Oedothorax gibbosus</name>
    <dbReference type="NCBI Taxonomy" id="931172"/>
    <lineage>
        <taxon>Eukaryota</taxon>
        <taxon>Metazoa</taxon>
        <taxon>Ecdysozoa</taxon>
        <taxon>Arthropoda</taxon>
        <taxon>Chelicerata</taxon>
        <taxon>Arachnida</taxon>
        <taxon>Araneae</taxon>
        <taxon>Araneomorphae</taxon>
        <taxon>Entelegynae</taxon>
        <taxon>Araneoidea</taxon>
        <taxon>Linyphiidae</taxon>
        <taxon>Erigoninae</taxon>
        <taxon>Oedothorax</taxon>
    </lineage>
</organism>
<keyword evidence="3" id="KW-1185">Reference proteome</keyword>
<proteinExistence type="predicted"/>
<evidence type="ECO:0000256" key="1">
    <source>
        <dbReference type="SAM" id="MobiDB-lite"/>
    </source>
</evidence>
<protein>
    <submittedName>
        <fullName evidence="2">Uncharacterized protein</fullName>
    </submittedName>
</protein>
<name>A0AAV6UBZ3_9ARAC</name>
<evidence type="ECO:0000313" key="3">
    <source>
        <dbReference type="Proteomes" id="UP000827092"/>
    </source>
</evidence>
<reference evidence="2 3" key="1">
    <citation type="journal article" date="2022" name="Nat. Ecol. Evol.">
        <title>A masculinizing supergene underlies an exaggerated male reproductive morph in a spider.</title>
        <authorList>
            <person name="Hendrickx F."/>
            <person name="De Corte Z."/>
            <person name="Sonet G."/>
            <person name="Van Belleghem S.M."/>
            <person name="Kostlbacher S."/>
            <person name="Vangestel C."/>
        </authorList>
    </citation>
    <scope>NUCLEOTIDE SEQUENCE [LARGE SCALE GENOMIC DNA]</scope>
    <source>
        <strain evidence="2">W744_W776</strain>
    </source>
</reference>
<accession>A0AAV6UBZ3</accession>
<comment type="caution">
    <text evidence="2">The sequence shown here is derived from an EMBL/GenBank/DDBJ whole genome shotgun (WGS) entry which is preliminary data.</text>
</comment>
<dbReference type="EMBL" id="JAFNEN010000490">
    <property type="protein sequence ID" value="KAG8181882.1"/>
    <property type="molecule type" value="Genomic_DNA"/>
</dbReference>
<dbReference type="Proteomes" id="UP000827092">
    <property type="component" value="Unassembled WGS sequence"/>
</dbReference>